<reference evidence="2" key="1">
    <citation type="submission" date="2020-08" db="EMBL/GenBank/DDBJ databases">
        <title>Multicomponent nature underlies the extraordinary mechanical properties of spider dragline silk.</title>
        <authorList>
            <person name="Kono N."/>
            <person name="Nakamura H."/>
            <person name="Mori M."/>
            <person name="Yoshida Y."/>
            <person name="Ohtoshi R."/>
            <person name="Malay A.D."/>
            <person name="Moran D.A.P."/>
            <person name="Tomita M."/>
            <person name="Numata K."/>
            <person name="Arakawa K."/>
        </authorList>
    </citation>
    <scope>NUCLEOTIDE SEQUENCE</scope>
</reference>
<proteinExistence type="predicted"/>
<gene>
    <name evidence="2" type="ORF">NPIL_648911</name>
</gene>
<evidence type="ECO:0000313" key="2">
    <source>
        <dbReference type="EMBL" id="GFT53682.1"/>
    </source>
</evidence>
<keyword evidence="3" id="KW-1185">Reference proteome</keyword>
<evidence type="ECO:0000256" key="1">
    <source>
        <dbReference type="SAM" id="MobiDB-lite"/>
    </source>
</evidence>
<dbReference type="EMBL" id="BMAW01066146">
    <property type="protein sequence ID" value="GFT53682.1"/>
    <property type="molecule type" value="Genomic_DNA"/>
</dbReference>
<dbReference type="OrthoDB" id="8052806at2759"/>
<organism evidence="2 3">
    <name type="scientific">Nephila pilipes</name>
    <name type="common">Giant wood spider</name>
    <name type="synonym">Nephila maculata</name>
    <dbReference type="NCBI Taxonomy" id="299642"/>
    <lineage>
        <taxon>Eukaryota</taxon>
        <taxon>Metazoa</taxon>
        <taxon>Ecdysozoa</taxon>
        <taxon>Arthropoda</taxon>
        <taxon>Chelicerata</taxon>
        <taxon>Arachnida</taxon>
        <taxon>Araneae</taxon>
        <taxon>Araneomorphae</taxon>
        <taxon>Entelegynae</taxon>
        <taxon>Araneoidea</taxon>
        <taxon>Nephilidae</taxon>
        <taxon>Nephila</taxon>
    </lineage>
</organism>
<comment type="caution">
    <text evidence="2">The sequence shown here is derived from an EMBL/GenBank/DDBJ whole genome shotgun (WGS) entry which is preliminary data.</text>
</comment>
<feature type="compositionally biased region" description="Basic and acidic residues" evidence="1">
    <location>
        <begin position="43"/>
        <end position="54"/>
    </location>
</feature>
<feature type="region of interest" description="Disordered" evidence="1">
    <location>
        <begin position="43"/>
        <end position="78"/>
    </location>
</feature>
<name>A0A8X6TXD9_NEPPI</name>
<accession>A0A8X6TXD9</accession>
<dbReference type="AlphaFoldDB" id="A0A8X6TXD9"/>
<dbReference type="Proteomes" id="UP000887013">
    <property type="component" value="Unassembled WGS sequence"/>
</dbReference>
<evidence type="ECO:0000313" key="3">
    <source>
        <dbReference type="Proteomes" id="UP000887013"/>
    </source>
</evidence>
<sequence>MEDVLSGADSLCVAKELQSELLTVLSSGGITLHKWVSKNAELKTGPDSERRGSAYEEVSDFNDSTSVRPPRNLGSRNN</sequence>
<protein>
    <submittedName>
        <fullName evidence="2">Uncharacterized protein</fullName>
    </submittedName>
</protein>